<keyword evidence="2" id="KW-0812">Transmembrane</keyword>
<dbReference type="AlphaFoldDB" id="A0A126PXF7"/>
<dbReference type="EMBL" id="CP014323">
    <property type="protein sequence ID" value="AMJ97490.1"/>
    <property type="molecule type" value="Genomic_DNA"/>
</dbReference>
<dbReference type="Proteomes" id="UP000063991">
    <property type="component" value="Chromosome"/>
</dbReference>
<keyword evidence="2" id="KW-0472">Membrane</keyword>
<keyword evidence="1" id="KW-0175">Coiled coil</keyword>
<dbReference type="InterPro" id="IPR050445">
    <property type="entry name" value="Bact_polysacc_biosynth/exp"/>
</dbReference>
<evidence type="ECO:0000256" key="2">
    <source>
        <dbReference type="SAM" id="Phobius"/>
    </source>
</evidence>
<dbReference type="GO" id="GO:0004713">
    <property type="term" value="F:protein tyrosine kinase activity"/>
    <property type="evidence" value="ECO:0007669"/>
    <property type="project" value="TreeGrafter"/>
</dbReference>
<protein>
    <submittedName>
        <fullName evidence="3">Capsule biosynthesis protein</fullName>
    </submittedName>
</protein>
<accession>A0A126PXF7</accession>
<dbReference type="PANTHER" id="PTHR32309">
    <property type="entry name" value="TYROSINE-PROTEIN KINASE"/>
    <property type="match status" value="1"/>
</dbReference>
<keyword evidence="2" id="KW-1133">Transmembrane helix</keyword>
<dbReference type="OrthoDB" id="5580984at2"/>
<dbReference type="GO" id="GO:0005886">
    <property type="term" value="C:plasma membrane"/>
    <property type="evidence" value="ECO:0007669"/>
    <property type="project" value="TreeGrafter"/>
</dbReference>
<name>A0A126PXF7_ALTMA</name>
<organism evidence="3 4">
    <name type="scientific">Alteromonas macleodii</name>
    <name type="common">Pseudoalteromonas macleodii</name>
    <dbReference type="NCBI Taxonomy" id="28108"/>
    <lineage>
        <taxon>Bacteria</taxon>
        <taxon>Pseudomonadati</taxon>
        <taxon>Pseudomonadota</taxon>
        <taxon>Gammaproteobacteria</taxon>
        <taxon>Alteromonadales</taxon>
        <taxon>Alteromonadaceae</taxon>
        <taxon>Alteromonas/Salinimonas group</taxon>
        <taxon>Alteromonas</taxon>
    </lineage>
</organism>
<sequence>MEKSLTQLNALLSKHKMLLLVLPWVLYALYLVLWAAPQYESKSQLIVKSSDGGSSFDPSSLLMAAGVSGASGGTESQLVEAYIQSADMIKYLDETIGLRDHYMSDKADLFSGLSSSHKQEDFYQFYLNHIEVSVDSASSVISLRTRAFDAEYAQIINQAIVDKAEEFINNINNNLAKSKLTFAKGEHEIVEQKLQQAKTEILGFQSKYNVLDPTAEGAAFQQIAFSLEATLAQKKAELSTMSTMMSNVAPEVINIKREIAALQKEVEKQKERISTAEGESEALSVSELMAQYSNLQVQLQLAIQAFSSSLITLENARVEAYQKLQHLVTVESPTLPDDNSYPTVIYNLVLFGVSLLLIYGIVRIVVATIREL</sequence>
<evidence type="ECO:0000256" key="1">
    <source>
        <dbReference type="SAM" id="Coils"/>
    </source>
</evidence>
<feature type="transmembrane region" description="Helical" evidence="2">
    <location>
        <begin position="344"/>
        <end position="366"/>
    </location>
</feature>
<reference evidence="3 4" key="1">
    <citation type="submission" date="2015-12" db="EMBL/GenBank/DDBJ databases">
        <authorList>
            <person name="Shamseldin A."/>
            <person name="Moawad H."/>
            <person name="Abd El-Rahim W.M."/>
            <person name="Sadowsky M.J."/>
        </authorList>
    </citation>
    <scope>NUCLEOTIDE SEQUENCE [LARGE SCALE GENOMIC DNA]</scope>
    <source>
        <strain evidence="3 4">D7</strain>
    </source>
</reference>
<evidence type="ECO:0000313" key="3">
    <source>
        <dbReference type="EMBL" id="AMJ97490.1"/>
    </source>
</evidence>
<feature type="coiled-coil region" evidence="1">
    <location>
        <begin position="252"/>
        <end position="279"/>
    </location>
</feature>
<dbReference type="PANTHER" id="PTHR32309:SF13">
    <property type="entry name" value="FERRIC ENTEROBACTIN TRANSPORT PROTEIN FEPE"/>
    <property type="match status" value="1"/>
</dbReference>
<dbReference type="RefSeq" id="WP_061094387.1">
    <property type="nucleotide sequence ID" value="NZ_CP014323.1"/>
</dbReference>
<evidence type="ECO:0000313" key="4">
    <source>
        <dbReference type="Proteomes" id="UP000063991"/>
    </source>
</evidence>
<proteinExistence type="predicted"/>
<gene>
    <name evidence="3" type="ORF">AVL55_04550</name>
</gene>